<name>A0A5N3XY63_MUNRE</name>
<comment type="caution">
    <text evidence="2">The sequence shown here is derived from an EMBL/GenBank/DDBJ whole genome shotgun (WGS) entry which is preliminary data.</text>
</comment>
<dbReference type="EMBL" id="VCEB01000004">
    <property type="protein sequence ID" value="KAB0378277.1"/>
    <property type="molecule type" value="Genomic_DNA"/>
</dbReference>
<accession>A0A5N3XY63</accession>
<reference evidence="2 3" key="1">
    <citation type="submission" date="2019-06" db="EMBL/GenBank/DDBJ databases">
        <title>Discovery of a novel chromosome fission-fusion reversal in muntjac.</title>
        <authorList>
            <person name="Mudd A.B."/>
            <person name="Bredeson J.V."/>
            <person name="Baum R."/>
            <person name="Hockemeyer D."/>
            <person name="Rokhsar D.S."/>
        </authorList>
    </citation>
    <scope>NUCLEOTIDE SEQUENCE [LARGE SCALE GENOMIC DNA]</scope>
    <source>
        <strain evidence="2">UCam_UCB_Mr</strain>
        <tissue evidence="2">Fibroblast cell line</tissue>
    </source>
</reference>
<dbReference type="InterPro" id="IPR038782">
    <property type="entry name" value="C3orf22"/>
</dbReference>
<dbReference type="PANTHER" id="PTHR37875:SF1">
    <property type="entry name" value="CHROMOSOME 3 OPEN READING FRAME 22"/>
    <property type="match status" value="1"/>
</dbReference>
<dbReference type="PANTHER" id="PTHR37875">
    <property type="entry name" value="HYPOTHETICAL PROTEIN LOC685964"/>
    <property type="match status" value="1"/>
</dbReference>
<feature type="region of interest" description="Disordered" evidence="1">
    <location>
        <begin position="146"/>
        <end position="181"/>
    </location>
</feature>
<sequence length="181" mass="20123">MDPKAPKKSHQGRKNKARMQEKFARKFPFRFSWLMGTSSELLQPWELTKMSSLLREQLPLQKTLLPTRSIPVRGLGTPDFLPLSCLQPPPSPPRNLWELALLTRRFPRPAAPRPPLGVPLCTACPWATRPPGTRDRGHGELPLGRGDLWGGKEPGPGLPRIHAAGSRPRTVVCTPAPHSHP</sequence>
<proteinExistence type="predicted"/>
<keyword evidence="3" id="KW-1185">Reference proteome</keyword>
<dbReference type="AlphaFoldDB" id="A0A5N3XY63"/>
<evidence type="ECO:0000256" key="1">
    <source>
        <dbReference type="SAM" id="MobiDB-lite"/>
    </source>
</evidence>
<gene>
    <name evidence="2" type="ORF">FD755_009855</name>
</gene>
<dbReference type="Proteomes" id="UP000326062">
    <property type="component" value="Chromosome 4"/>
</dbReference>
<evidence type="ECO:0000313" key="2">
    <source>
        <dbReference type="EMBL" id="KAB0378277.1"/>
    </source>
</evidence>
<evidence type="ECO:0000313" key="3">
    <source>
        <dbReference type="Proteomes" id="UP000326062"/>
    </source>
</evidence>
<protein>
    <submittedName>
        <fullName evidence="2">Uncharacterized protein</fullName>
    </submittedName>
</protein>
<organism evidence="2 3">
    <name type="scientific">Muntiacus reevesi</name>
    <name type="common">Reeves' muntjac</name>
    <name type="synonym">Cervus reevesi</name>
    <dbReference type="NCBI Taxonomy" id="9886"/>
    <lineage>
        <taxon>Eukaryota</taxon>
        <taxon>Metazoa</taxon>
        <taxon>Chordata</taxon>
        <taxon>Craniata</taxon>
        <taxon>Vertebrata</taxon>
        <taxon>Euteleostomi</taxon>
        <taxon>Mammalia</taxon>
        <taxon>Eutheria</taxon>
        <taxon>Laurasiatheria</taxon>
        <taxon>Artiodactyla</taxon>
        <taxon>Ruminantia</taxon>
        <taxon>Pecora</taxon>
        <taxon>Cervidae</taxon>
        <taxon>Muntiacinae</taxon>
        <taxon>Muntiacus</taxon>
    </lineage>
</organism>